<keyword evidence="2" id="KW-1185">Reference proteome</keyword>
<dbReference type="Proteomes" id="UP000605848">
    <property type="component" value="Unassembled WGS sequence"/>
</dbReference>
<dbReference type="EMBL" id="JAEQMY010000008">
    <property type="protein sequence ID" value="MBL0403835.1"/>
    <property type="molecule type" value="Genomic_DNA"/>
</dbReference>
<proteinExistence type="predicted"/>
<organism evidence="1 2">
    <name type="scientific">Microvirga aerilata</name>
    <dbReference type="NCBI Taxonomy" id="670292"/>
    <lineage>
        <taxon>Bacteria</taxon>
        <taxon>Pseudomonadati</taxon>
        <taxon>Pseudomonadota</taxon>
        <taxon>Alphaproteobacteria</taxon>
        <taxon>Hyphomicrobiales</taxon>
        <taxon>Methylobacteriaceae</taxon>
        <taxon>Microvirga</taxon>
    </lineage>
</organism>
<reference evidence="1" key="1">
    <citation type="submission" date="2021-01" db="EMBL/GenBank/DDBJ databases">
        <title>Microvirga sp.</title>
        <authorList>
            <person name="Kim M.K."/>
        </authorList>
    </citation>
    <scope>NUCLEOTIDE SEQUENCE</scope>
    <source>
        <strain evidence="1">5420S-16</strain>
    </source>
</reference>
<name>A0A936ZDN3_9HYPH</name>
<comment type="caution">
    <text evidence="1">The sequence shown here is derived from an EMBL/GenBank/DDBJ whole genome shotgun (WGS) entry which is preliminary data.</text>
</comment>
<sequence>MGLDYSANWAVFFRRYGVENDPTGYEDIHIGTLYVDEDEFGHISELQIEPFSSEEKLLLEDELQEFDEDRPESEPLVPYFFRWNAKKKVVEASDVHKFPEEFLCASFPTKRARSDDDDEDDGPLFWNILRNSHGLLSQVRRGEPVFMVGRPGPRRGPPGKRRLEPVEDRVHTFCRAKISAVDANALPRTVPTSLTFDLRCKLDGFLVNRDATFGMAQFGNSAVPIMLRPDGSIVSGSPRSLRELGWTNLHGRRINEREGLCIWWNGDHLATHYRVSSLTDKCGIETATSGEAGE</sequence>
<dbReference type="RefSeq" id="WP_202057652.1">
    <property type="nucleotide sequence ID" value="NZ_JAEQMY010000008.1"/>
</dbReference>
<accession>A0A936ZDN3</accession>
<protein>
    <submittedName>
        <fullName evidence="1">Uncharacterized protein</fullName>
    </submittedName>
</protein>
<evidence type="ECO:0000313" key="2">
    <source>
        <dbReference type="Proteomes" id="UP000605848"/>
    </source>
</evidence>
<gene>
    <name evidence="1" type="ORF">JKG68_07660</name>
</gene>
<dbReference type="AlphaFoldDB" id="A0A936ZDN3"/>
<evidence type="ECO:0000313" key="1">
    <source>
        <dbReference type="EMBL" id="MBL0403835.1"/>
    </source>
</evidence>